<evidence type="ECO:0000313" key="7">
    <source>
        <dbReference type="Proteomes" id="UP000588068"/>
    </source>
</evidence>
<evidence type="ECO:0000256" key="1">
    <source>
        <dbReference type="ARBA" id="ARBA00022598"/>
    </source>
</evidence>
<keyword evidence="1" id="KW-0436">Ligase</keyword>
<gene>
    <name evidence="6" type="ORF">HNQ60_004291</name>
</gene>
<dbReference type="Pfam" id="PF13607">
    <property type="entry name" value="Succ_CoA_lig"/>
    <property type="match status" value="1"/>
</dbReference>
<keyword evidence="2" id="KW-0547">Nucleotide-binding</keyword>
<dbReference type="Gene3D" id="3.30.1490.20">
    <property type="entry name" value="ATP-grasp fold, A domain"/>
    <property type="match status" value="1"/>
</dbReference>
<protein>
    <submittedName>
        <fullName evidence="6">Acyl-CoA synthetase (NDP forming)</fullName>
    </submittedName>
</protein>
<dbReference type="EMBL" id="JACHHZ010000005">
    <property type="protein sequence ID" value="MBB6095401.1"/>
    <property type="molecule type" value="Genomic_DNA"/>
</dbReference>
<dbReference type="RefSeq" id="WP_184334777.1">
    <property type="nucleotide sequence ID" value="NZ_JACHHZ010000005.1"/>
</dbReference>
<comment type="caution">
    <text evidence="6">The sequence shown here is derived from an EMBL/GenBank/DDBJ whole genome shotgun (WGS) entry which is preliminary data.</text>
</comment>
<dbReference type="FunFam" id="3.30.1490.20:FF:000020">
    <property type="entry name" value="Protein lysine acetyltransferase"/>
    <property type="match status" value="1"/>
</dbReference>
<keyword evidence="3" id="KW-0067">ATP-binding</keyword>
<dbReference type="Gene3D" id="3.40.50.261">
    <property type="entry name" value="Succinyl-CoA synthetase domains"/>
    <property type="match status" value="2"/>
</dbReference>
<dbReference type="InterPro" id="IPR036291">
    <property type="entry name" value="NAD(P)-bd_dom_sf"/>
</dbReference>
<dbReference type="Gene3D" id="3.40.50.720">
    <property type="entry name" value="NAD(P)-binding Rossmann-like Domain"/>
    <property type="match status" value="1"/>
</dbReference>
<dbReference type="AlphaFoldDB" id="A0A841HPY6"/>
<dbReference type="SUPFAM" id="SSF52210">
    <property type="entry name" value="Succinyl-CoA synthetase domains"/>
    <property type="match status" value="2"/>
</dbReference>
<dbReference type="Proteomes" id="UP000588068">
    <property type="component" value="Unassembled WGS sequence"/>
</dbReference>
<evidence type="ECO:0000256" key="4">
    <source>
        <dbReference type="ARBA" id="ARBA00060888"/>
    </source>
</evidence>
<dbReference type="InterPro" id="IPR051538">
    <property type="entry name" value="Acyl-CoA_Synth/Transferase"/>
</dbReference>
<dbReference type="GO" id="GO:0005524">
    <property type="term" value="F:ATP binding"/>
    <property type="evidence" value="ECO:0007669"/>
    <property type="project" value="UniProtKB-KW"/>
</dbReference>
<comment type="similarity">
    <text evidence="4">In the N-terminal section; belongs to the acetate CoA ligase alpha subunit family.</text>
</comment>
<reference evidence="6 7" key="1">
    <citation type="submission" date="2020-08" db="EMBL/GenBank/DDBJ databases">
        <title>Genomic Encyclopedia of Type Strains, Phase IV (KMG-IV): sequencing the most valuable type-strain genomes for metagenomic binning, comparative biology and taxonomic classification.</title>
        <authorList>
            <person name="Goeker M."/>
        </authorList>
    </citation>
    <scope>NUCLEOTIDE SEQUENCE [LARGE SCALE GENOMIC DNA]</scope>
    <source>
        <strain evidence="6 7">DSM 26723</strain>
    </source>
</reference>
<dbReference type="Gene3D" id="3.30.470.20">
    <property type="entry name" value="ATP-grasp fold, B domain"/>
    <property type="match status" value="1"/>
</dbReference>
<name>A0A841HPY6_9GAMM</name>
<keyword evidence="7" id="KW-1185">Reference proteome</keyword>
<dbReference type="InterPro" id="IPR013815">
    <property type="entry name" value="ATP_grasp_subdomain_1"/>
</dbReference>
<dbReference type="InterPro" id="IPR016102">
    <property type="entry name" value="Succinyl-CoA_synth-like"/>
</dbReference>
<proteinExistence type="inferred from homology"/>
<evidence type="ECO:0000256" key="3">
    <source>
        <dbReference type="ARBA" id="ARBA00022840"/>
    </source>
</evidence>
<dbReference type="GO" id="GO:0016874">
    <property type="term" value="F:ligase activity"/>
    <property type="evidence" value="ECO:0007669"/>
    <property type="project" value="UniProtKB-KW"/>
</dbReference>
<feature type="domain" description="CoA-binding" evidence="5">
    <location>
        <begin position="8"/>
        <end position="102"/>
    </location>
</feature>
<evidence type="ECO:0000259" key="5">
    <source>
        <dbReference type="SMART" id="SM00881"/>
    </source>
</evidence>
<evidence type="ECO:0000313" key="6">
    <source>
        <dbReference type="EMBL" id="MBB6095401.1"/>
    </source>
</evidence>
<dbReference type="InterPro" id="IPR003781">
    <property type="entry name" value="CoA-bd"/>
</dbReference>
<sequence>MPHPLDSFFRPRSIAFIGATERSVWTRAALANLRTLGYEGKLHLVNRKGGEVLGQPAATSAASIGEPVDVALVMVPSEVLLSTFPDLEAAGIRNAVVLSSGFAESGKDGAARQQALSDAAREHGVSLLGPNCLGFVNFVDRTPVWTVGARPPVGASRIAIVSQSGALAAQMSYFAGWQGIGLTYMISTGNEAGIDVAQAIDYLADEPRTQAIAVFLESVRDPSSFERAALRAKRARKPIVVLKVGTSQVAMKAAQAHTGSLVGDDRVFDAACQRMGLIRVRSLEDLIITAEVAARTGPISGGLGVVSLSGGLCEIAADRAEAEGVELPGLEPATMAALENALPGFGTPHNPLDVTGAVMLQPELLERSLEVLYAASNLSAMASVLDVPSAPEDDSALLRKLVASVSAVQGRHAKPGVMFSHTMRPMSAMSQQIAREANLSYLPCGVHHGVTALGRVRAWTEMLDRPTRTRDQAVAQDVRPQSEQQTLEFLASRGVPVIPTQIARSADDAVAIAQRFGASVALKIASADIQHKSDIGGVILDVRGDAAVADAYRMILQNASRARPEARIDGVAIAPMRKGGVELFVGTMRDPQWGPVLAVGLGGVWVEALRDTSLRLLPVTASEAEEMLSELRGSKLLDGFRGAPAVDRKAVARVIAAIGEAALVLGPELLSLEVNPLRASGDEVEALDGLVEWGGQPAGRLAG</sequence>
<accession>A0A841HPY6</accession>
<dbReference type="SUPFAM" id="SSF51735">
    <property type="entry name" value="NAD(P)-binding Rossmann-fold domains"/>
    <property type="match status" value="1"/>
</dbReference>
<dbReference type="PANTHER" id="PTHR43334:SF1">
    <property type="entry name" value="3-HYDROXYPROPIONATE--COA LIGASE [ADP-FORMING]"/>
    <property type="match status" value="1"/>
</dbReference>
<dbReference type="SUPFAM" id="SSF56059">
    <property type="entry name" value="Glutathione synthetase ATP-binding domain-like"/>
    <property type="match status" value="1"/>
</dbReference>
<organism evidence="6 7">
    <name type="scientific">Povalibacter uvarum</name>
    <dbReference type="NCBI Taxonomy" id="732238"/>
    <lineage>
        <taxon>Bacteria</taxon>
        <taxon>Pseudomonadati</taxon>
        <taxon>Pseudomonadota</taxon>
        <taxon>Gammaproteobacteria</taxon>
        <taxon>Steroidobacterales</taxon>
        <taxon>Steroidobacteraceae</taxon>
        <taxon>Povalibacter</taxon>
    </lineage>
</organism>
<dbReference type="SMART" id="SM00881">
    <property type="entry name" value="CoA_binding"/>
    <property type="match status" value="1"/>
</dbReference>
<dbReference type="PANTHER" id="PTHR43334">
    <property type="entry name" value="ACETATE--COA LIGASE [ADP-FORMING]"/>
    <property type="match status" value="1"/>
</dbReference>
<dbReference type="InterPro" id="IPR032875">
    <property type="entry name" value="Succ_CoA_lig_flav_dom"/>
</dbReference>
<evidence type="ECO:0000256" key="2">
    <source>
        <dbReference type="ARBA" id="ARBA00022741"/>
    </source>
</evidence>
<dbReference type="Pfam" id="PF13549">
    <property type="entry name" value="ATP-grasp_5"/>
    <property type="match status" value="1"/>
</dbReference>
<dbReference type="Pfam" id="PF13380">
    <property type="entry name" value="CoA_binding_2"/>
    <property type="match status" value="1"/>
</dbReference>